<keyword evidence="2" id="KW-0963">Cytoplasm</keyword>
<dbReference type="Gene3D" id="1.20.58.380">
    <property type="entry name" value="Flagellar protein flit"/>
    <property type="match status" value="1"/>
</dbReference>
<protein>
    <submittedName>
        <fullName evidence="5">Flagellar protein FliT</fullName>
    </submittedName>
</protein>
<dbReference type="EMBL" id="MLJW01000031">
    <property type="protein sequence ID" value="OIR08465.1"/>
    <property type="molecule type" value="Genomic_DNA"/>
</dbReference>
<accession>A0A1J5SJ32</accession>
<evidence type="ECO:0000256" key="3">
    <source>
        <dbReference type="ARBA" id="ARBA00022795"/>
    </source>
</evidence>
<gene>
    <name evidence="5" type="primary">fliT_3</name>
    <name evidence="5" type="ORF">GALL_92590</name>
</gene>
<dbReference type="Pfam" id="PF05400">
    <property type="entry name" value="FliT"/>
    <property type="match status" value="1"/>
</dbReference>
<organism evidence="5">
    <name type="scientific">mine drainage metagenome</name>
    <dbReference type="NCBI Taxonomy" id="410659"/>
    <lineage>
        <taxon>unclassified sequences</taxon>
        <taxon>metagenomes</taxon>
        <taxon>ecological metagenomes</taxon>
    </lineage>
</organism>
<keyword evidence="4" id="KW-0143">Chaperone</keyword>
<dbReference type="AlphaFoldDB" id="A0A1J5SJ32"/>
<evidence type="ECO:0000313" key="5">
    <source>
        <dbReference type="EMBL" id="OIR08465.1"/>
    </source>
</evidence>
<keyword evidence="5" id="KW-0969">Cilium</keyword>
<sequence length="106" mass="12342">MSLVLEDYQRLSGITGQMRDAAVGGEWDRLISLEQECKRKFEEIKPRDVVPSSAEERAQKLALLKKILADDAAIRNRTEGWMEQIQRIMQSNRSEQRLQQTYLANY</sequence>
<evidence type="ECO:0000256" key="4">
    <source>
        <dbReference type="ARBA" id="ARBA00023186"/>
    </source>
</evidence>
<proteinExistence type="predicted"/>
<keyword evidence="3" id="KW-1005">Bacterial flagellum biogenesis</keyword>
<reference evidence="5" key="1">
    <citation type="submission" date="2016-10" db="EMBL/GenBank/DDBJ databases">
        <title>Sequence of Gallionella enrichment culture.</title>
        <authorList>
            <person name="Poehlein A."/>
            <person name="Muehling M."/>
            <person name="Daniel R."/>
        </authorList>
    </citation>
    <scope>NUCLEOTIDE SEQUENCE</scope>
</reference>
<name>A0A1J5SJ32_9ZZZZ</name>
<keyword evidence="5" id="KW-0966">Cell projection</keyword>
<keyword evidence="5" id="KW-0282">Flagellum</keyword>
<dbReference type="InterPro" id="IPR008622">
    <property type="entry name" value="FliT"/>
</dbReference>
<comment type="caution">
    <text evidence="5">The sequence shown here is derived from an EMBL/GenBank/DDBJ whole genome shotgun (WGS) entry which is preliminary data.</text>
</comment>
<comment type="subcellular location">
    <subcellularLocation>
        <location evidence="1">Cytoplasm</location>
    </subcellularLocation>
</comment>
<evidence type="ECO:0000256" key="1">
    <source>
        <dbReference type="ARBA" id="ARBA00004496"/>
    </source>
</evidence>
<evidence type="ECO:0000256" key="2">
    <source>
        <dbReference type="ARBA" id="ARBA00022490"/>
    </source>
</evidence>